<sequence length="330" mass="37993">MMNKIYIDSRWENYGGIGTFYSEINKINNYEDAKLRGKPMSPFDCLSTTIQLFFRKNGVFFFPGYIPPVFLKNNYIFTIHDLNHLDRPENSSLIKRLFYRTIVRRGCKKAKYVFTVSEFSRKKIIEWANISPEKVINVSNGVSHKFRPEGERSCYDFKYFLCVSNRKGHKNEIGLLEAFKKARIDKNVKLVFTGKKNDFIANKIIELNLEDRIVFTGFVHEDELPKIYRSAIGLVFVSFYEGFGLPVIEAQASGIPVITSNTTALCEIAGNGAILVNPYNKNEISDAIEKIYNNDNNICELLIEAGYINCANYTWSKTAERVDFYINSIK</sequence>
<proteinExistence type="predicted"/>
<evidence type="ECO:0000259" key="3">
    <source>
        <dbReference type="Pfam" id="PF13439"/>
    </source>
</evidence>
<dbReference type="InterPro" id="IPR001296">
    <property type="entry name" value="Glyco_trans_1"/>
</dbReference>
<dbReference type="GO" id="GO:0016757">
    <property type="term" value="F:glycosyltransferase activity"/>
    <property type="evidence" value="ECO:0007669"/>
    <property type="project" value="InterPro"/>
</dbReference>
<feature type="domain" description="Glycosyl transferase family 1" evidence="2">
    <location>
        <begin position="157"/>
        <end position="306"/>
    </location>
</feature>
<evidence type="ECO:0000256" key="1">
    <source>
        <dbReference type="ARBA" id="ARBA00022679"/>
    </source>
</evidence>
<keyword evidence="1 4" id="KW-0808">Transferase</keyword>
<dbReference type="Pfam" id="PF00534">
    <property type="entry name" value="Glycos_transf_1"/>
    <property type="match status" value="1"/>
</dbReference>
<feature type="domain" description="Glycosyltransferase subfamily 4-like N-terminal" evidence="3">
    <location>
        <begin position="72"/>
        <end position="144"/>
    </location>
</feature>
<dbReference type="PANTHER" id="PTHR46401:SF2">
    <property type="entry name" value="GLYCOSYLTRANSFERASE WBBK-RELATED"/>
    <property type="match status" value="1"/>
</dbReference>
<dbReference type="Pfam" id="PF13439">
    <property type="entry name" value="Glyco_transf_4"/>
    <property type="match status" value="1"/>
</dbReference>
<reference evidence="4 5" key="1">
    <citation type="submission" date="2018-10" db="EMBL/GenBank/DDBJ databases">
        <authorList>
            <person name="Vanduin D."/>
            <person name="Fouts D."/>
            <person name="Wright M."/>
            <person name="Sutton G."/>
            <person name="Nguyen K."/>
            <person name="Kreiswirth B."/>
            <person name="Chen L."/>
            <person name="Rojas L."/>
            <person name="Hujer A."/>
            <person name="Hujer K."/>
            <person name="Bonomo R."/>
            <person name="Adams M."/>
        </authorList>
    </citation>
    <scope>NUCLEOTIDE SEQUENCE [LARGE SCALE GENOMIC DNA]</scope>
    <source>
        <strain evidence="4 5">CRK0165</strain>
    </source>
</reference>
<evidence type="ECO:0000313" key="5">
    <source>
        <dbReference type="Proteomes" id="UP000283322"/>
    </source>
</evidence>
<gene>
    <name evidence="4" type="ORF">BL124_00009115</name>
</gene>
<name>A0A422ZXA7_KLEPN</name>
<comment type="caution">
    <text evidence="4">The sequence shown here is derived from an EMBL/GenBank/DDBJ whole genome shotgun (WGS) entry which is preliminary data.</text>
</comment>
<organism evidence="4 5">
    <name type="scientific">Klebsiella pneumoniae</name>
    <dbReference type="NCBI Taxonomy" id="573"/>
    <lineage>
        <taxon>Bacteria</taxon>
        <taxon>Pseudomonadati</taxon>
        <taxon>Pseudomonadota</taxon>
        <taxon>Gammaproteobacteria</taxon>
        <taxon>Enterobacterales</taxon>
        <taxon>Enterobacteriaceae</taxon>
        <taxon>Klebsiella/Raoultella group</taxon>
        <taxon>Klebsiella</taxon>
        <taxon>Klebsiella pneumoniae complex</taxon>
    </lineage>
</organism>
<dbReference type="SUPFAM" id="SSF53756">
    <property type="entry name" value="UDP-Glycosyltransferase/glycogen phosphorylase"/>
    <property type="match status" value="1"/>
</dbReference>
<dbReference type="EMBL" id="MPYG04000068">
    <property type="protein sequence ID" value="ROG99220.1"/>
    <property type="molecule type" value="Genomic_DNA"/>
</dbReference>
<dbReference type="Proteomes" id="UP000283322">
    <property type="component" value="Unassembled WGS sequence"/>
</dbReference>
<evidence type="ECO:0000313" key="4">
    <source>
        <dbReference type="EMBL" id="ROG99220.1"/>
    </source>
</evidence>
<dbReference type="InterPro" id="IPR028098">
    <property type="entry name" value="Glyco_trans_4-like_N"/>
</dbReference>
<dbReference type="GO" id="GO:0009103">
    <property type="term" value="P:lipopolysaccharide biosynthetic process"/>
    <property type="evidence" value="ECO:0007669"/>
    <property type="project" value="TreeGrafter"/>
</dbReference>
<dbReference type="AlphaFoldDB" id="A0A422ZXA7"/>
<protein>
    <submittedName>
        <fullName evidence="4">Glycosyltransferase family 1 protein</fullName>
    </submittedName>
</protein>
<accession>A0A422ZXA7</accession>
<dbReference type="Gene3D" id="3.40.50.2000">
    <property type="entry name" value="Glycogen Phosphorylase B"/>
    <property type="match status" value="2"/>
</dbReference>
<dbReference type="CDD" id="cd03809">
    <property type="entry name" value="GT4_MtfB-like"/>
    <property type="match status" value="1"/>
</dbReference>
<dbReference type="PANTHER" id="PTHR46401">
    <property type="entry name" value="GLYCOSYLTRANSFERASE WBBK-RELATED"/>
    <property type="match status" value="1"/>
</dbReference>
<evidence type="ECO:0000259" key="2">
    <source>
        <dbReference type="Pfam" id="PF00534"/>
    </source>
</evidence>